<organism evidence="2 3">
    <name type="scientific">Alkalihalophilus pseudofirmus</name>
    <name type="common">Bacillus pseudofirmus</name>
    <dbReference type="NCBI Taxonomy" id="79885"/>
    <lineage>
        <taxon>Bacteria</taxon>
        <taxon>Bacillati</taxon>
        <taxon>Bacillota</taxon>
        <taxon>Bacilli</taxon>
        <taxon>Bacillales</taxon>
        <taxon>Bacillaceae</taxon>
        <taxon>Alkalihalophilus</taxon>
    </lineage>
</organism>
<dbReference type="InterPro" id="IPR036551">
    <property type="entry name" value="Flavin_trans-like"/>
</dbReference>
<dbReference type="Pfam" id="PF02441">
    <property type="entry name" value="Flavoprotein"/>
    <property type="match status" value="1"/>
</dbReference>
<dbReference type="SUPFAM" id="SSF52507">
    <property type="entry name" value="Homo-oligomeric flavin-containing Cys decarboxylases, HFCD"/>
    <property type="match status" value="1"/>
</dbReference>
<dbReference type="EMBL" id="JAWJAY010000033">
    <property type="protein sequence ID" value="MDV2887438.1"/>
    <property type="molecule type" value="Genomic_DNA"/>
</dbReference>
<accession>A0AAJ2NS67</accession>
<gene>
    <name evidence="2" type="ORF">RYX45_19845</name>
</gene>
<dbReference type="Gene3D" id="3.40.50.1950">
    <property type="entry name" value="Flavin prenyltransferase-like"/>
    <property type="match status" value="1"/>
</dbReference>
<feature type="domain" description="Flavoprotein" evidence="1">
    <location>
        <begin position="1"/>
        <end position="64"/>
    </location>
</feature>
<dbReference type="RefSeq" id="WP_323467707.1">
    <property type="nucleotide sequence ID" value="NZ_JAWJAY010000033.1"/>
</dbReference>
<evidence type="ECO:0000313" key="3">
    <source>
        <dbReference type="Proteomes" id="UP001285636"/>
    </source>
</evidence>
<proteinExistence type="predicted"/>
<sequence>VTLKERRKLVLMVRETPIHLGHLRLMEAVMEIGGIILPPIPAFYHKPVTVDEIVNHSVGKALDLFGIDAKLFERWNGLV</sequence>
<dbReference type="AlphaFoldDB" id="A0AAJ2NS67"/>
<evidence type="ECO:0000259" key="1">
    <source>
        <dbReference type="Pfam" id="PF02441"/>
    </source>
</evidence>
<dbReference type="GO" id="GO:0003824">
    <property type="term" value="F:catalytic activity"/>
    <property type="evidence" value="ECO:0007669"/>
    <property type="project" value="InterPro"/>
</dbReference>
<feature type="non-terminal residue" evidence="2">
    <location>
        <position position="1"/>
    </location>
</feature>
<evidence type="ECO:0000313" key="2">
    <source>
        <dbReference type="EMBL" id="MDV2887438.1"/>
    </source>
</evidence>
<protein>
    <submittedName>
        <fullName evidence="2">Aromatic acid decarboxylase</fullName>
    </submittedName>
</protein>
<name>A0AAJ2NS67_ALKPS</name>
<dbReference type="Proteomes" id="UP001285636">
    <property type="component" value="Unassembled WGS sequence"/>
</dbReference>
<dbReference type="InterPro" id="IPR003382">
    <property type="entry name" value="Flavoprotein"/>
</dbReference>
<reference evidence="2" key="1">
    <citation type="submission" date="2023-10" db="EMBL/GenBank/DDBJ databases">
        <title>Screening of Alkalihalophilus pseudofirmusBZ-TG-HK211 and Its Alleviation of Salt Stress on Rapeseed Growth.</title>
        <authorList>
            <person name="Zhao B."/>
            <person name="Guo T."/>
        </authorList>
    </citation>
    <scope>NUCLEOTIDE SEQUENCE</scope>
    <source>
        <strain evidence="2">BZ-TG-HK211</strain>
    </source>
</reference>
<comment type="caution">
    <text evidence="2">The sequence shown here is derived from an EMBL/GenBank/DDBJ whole genome shotgun (WGS) entry which is preliminary data.</text>
</comment>